<dbReference type="InterPro" id="IPR004300">
    <property type="entry name" value="Glyco_hydro_57_N"/>
</dbReference>
<dbReference type="EMBL" id="DSQF01000003">
    <property type="protein sequence ID" value="HGZ42102.1"/>
    <property type="molecule type" value="Genomic_DNA"/>
</dbReference>
<dbReference type="GO" id="GO:0003844">
    <property type="term" value="F:1,4-alpha-glucan branching enzyme activity"/>
    <property type="evidence" value="ECO:0007669"/>
    <property type="project" value="InterPro"/>
</dbReference>
<gene>
    <name evidence="6" type="ORF">ENR23_01525</name>
</gene>
<organism evidence="6">
    <name type="scientific">Eiseniibacteriota bacterium</name>
    <dbReference type="NCBI Taxonomy" id="2212470"/>
    <lineage>
        <taxon>Bacteria</taxon>
        <taxon>Candidatus Eiseniibacteriota</taxon>
    </lineage>
</organism>
<proteinExistence type="inferred from homology"/>
<dbReference type="Gene3D" id="3.20.110.20">
    <property type="match status" value="1"/>
</dbReference>
<dbReference type="InterPro" id="IPR028995">
    <property type="entry name" value="Glyco_hydro_57/38_cen_sf"/>
</dbReference>
<dbReference type="Gene3D" id="2.70.98.10">
    <property type="match status" value="1"/>
</dbReference>
<dbReference type="GO" id="GO:0030979">
    <property type="term" value="P:alpha-glucan biosynthetic process"/>
    <property type="evidence" value="ECO:0007669"/>
    <property type="project" value="InterPro"/>
</dbReference>
<dbReference type="SUPFAM" id="SSF74650">
    <property type="entry name" value="Galactose mutarotase-like"/>
    <property type="match status" value="1"/>
</dbReference>
<dbReference type="Pfam" id="PF03065">
    <property type="entry name" value="Glyco_hydro_57"/>
    <property type="match status" value="1"/>
</dbReference>
<dbReference type="InterPro" id="IPR011330">
    <property type="entry name" value="Glyco_hydro/deAcase_b/a-brl"/>
</dbReference>
<dbReference type="InterPro" id="IPR015178">
    <property type="entry name" value="A-amylase/a-glucTrfase_central"/>
</dbReference>
<comment type="caution">
    <text evidence="6">The sequence shown here is derived from an EMBL/GenBank/DDBJ whole genome shotgun (WGS) entry which is preliminary data.</text>
</comment>
<accession>A0A832I7K8</accession>
<dbReference type="InterPro" id="IPR040042">
    <property type="entry name" value="Branching_enz_MT3115-like"/>
</dbReference>
<name>A0A832I7K8_UNCEI</name>
<comment type="similarity">
    <text evidence="1">Belongs to the glycosyl hydrolase 57 family.</text>
</comment>
<dbReference type="PANTHER" id="PTHR41695:SF1">
    <property type="entry name" value="1,4-ALPHA-GLUCAN BRANCHING ENZYME TK1436"/>
    <property type="match status" value="1"/>
</dbReference>
<dbReference type="SUPFAM" id="SSF88713">
    <property type="entry name" value="Glycoside hydrolase/deacetylase"/>
    <property type="match status" value="1"/>
</dbReference>
<evidence type="ECO:0000256" key="3">
    <source>
        <dbReference type="SAM" id="MobiDB-lite"/>
    </source>
</evidence>
<feature type="domain" description="Glycoside hydrolase family 57 N-terminal" evidence="4">
    <location>
        <begin position="76"/>
        <end position="295"/>
    </location>
</feature>
<feature type="region of interest" description="Disordered" evidence="3">
    <location>
        <begin position="1"/>
        <end position="32"/>
    </location>
</feature>
<protein>
    <submittedName>
        <fullName evidence="6">DUF1925 domain-containing protein</fullName>
    </submittedName>
</protein>
<evidence type="ECO:0000313" key="6">
    <source>
        <dbReference type="EMBL" id="HGZ42102.1"/>
    </source>
</evidence>
<dbReference type="GO" id="GO:0030246">
    <property type="term" value="F:carbohydrate binding"/>
    <property type="evidence" value="ECO:0007669"/>
    <property type="project" value="InterPro"/>
</dbReference>
<reference evidence="6" key="1">
    <citation type="journal article" date="2020" name="mSystems">
        <title>Genome- and Community-Level Interaction Insights into Carbon Utilization and Element Cycling Functions of Hydrothermarchaeota in Hydrothermal Sediment.</title>
        <authorList>
            <person name="Zhou Z."/>
            <person name="Liu Y."/>
            <person name="Xu W."/>
            <person name="Pan J."/>
            <person name="Luo Z.H."/>
            <person name="Li M."/>
        </authorList>
    </citation>
    <scope>NUCLEOTIDE SEQUENCE [LARGE SCALE GENOMIC DNA]</scope>
    <source>
        <strain evidence="6">SpSt-381</strain>
    </source>
</reference>
<feature type="domain" description="Alpha-amylase/4-alpha-glucanotransferase central" evidence="5">
    <location>
        <begin position="350"/>
        <end position="425"/>
    </location>
</feature>
<dbReference type="GO" id="GO:0005576">
    <property type="term" value="C:extracellular region"/>
    <property type="evidence" value="ECO:0007669"/>
    <property type="project" value="TreeGrafter"/>
</dbReference>
<dbReference type="InterPro" id="IPR014718">
    <property type="entry name" value="GH-type_carb-bd"/>
</dbReference>
<dbReference type="SUPFAM" id="SSF88688">
    <property type="entry name" value="Families 57/38 glycoside transferase middle domain"/>
    <property type="match status" value="1"/>
</dbReference>
<feature type="compositionally biased region" description="Basic residues" evidence="3">
    <location>
        <begin position="1"/>
        <end position="14"/>
    </location>
</feature>
<keyword evidence="2" id="KW-0119">Carbohydrate metabolism</keyword>
<dbReference type="InterPro" id="IPR011013">
    <property type="entry name" value="Gal_mutarotase_sf_dom"/>
</dbReference>
<dbReference type="Pfam" id="PF09094">
    <property type="entry name" value="AmyA-A_glucT_m"/>
    <property type="match status" value="1"/>
</dbReference>
<dbReference type="PANTHER" id="PTHR41695">
    <property type="entry name" value="1,4-ALPHA-GLUCAN BRANCHING ENZYME RV3031-RELATED"/>
    <property type="match status" value="1"/>
</dbReference>
<evidence type="ECO:0000259" key="5">
    <source>
        <dbReference type="Pfam" id="PF09094"/>
    </source>
</evidence>
<evidence type="ECO:0000256" key="1">
    <source>
        <dbReference type="ARBA" id="ARBA00006821"/>
    </source>
</evidence>
<evidence type="ECO:0000259" key="4">
    <source>
        <dbReference type="Pfam" id="PF03065"/>
    </source>
</evidence>
<sequence length="682" mass="72914">MCRRRARSRCRRSIRASPRREPRVPPPRRAGALPRRLAVPGLSLVLVLHAHRAHGSPEADVAGAARDAYGPLVDWLERHPFLRAALHVSGPLLDRLDATHRGLVDRVAALVARGQVEPWGGGIGEPLLAALPPGERRAQIEAMADRVEARLGVRPRGAWLARGAWEPSLAHDLPEAGVGVVALDDARLASAGVGAAGLWAWHRTEHAGRTLALLPARRALRDLVRAGDAEGAVAWLFRGASAGGALAVLAERVERWSRGPGGAPGAWASGALDRLAEAIAANAWIAPRTPAEALAAHPCAGLAWPAPGTGAWALPPAARARRREARTLLEARFGEEADALLAPASPLQPFARFPEANRLHRRVLAASRRLEADPRRHGPEGRAARVRLWRAQGADVLGPAPSGGIHRPLLRAAAWADLIAAERLLAPPEPRVEVADLDLDGEEDARVETPRWAAWIGARGGGLWGFDDRDRRWNVRDTIAPHDECAGAGAAPPEPSGAFLDAWVEAGERRLWAADRFGLVAEPPRVRLAAPEGPGPALEKRFGPGADGAFEALYVLASERPRLGRLDVRVDLGVHAHEAPGCWVEVDGAAARPPHAGAAGRHEGVTRFAWVDLEADRRVDLWTDRPAALARAPIRSRCAGPAGPETVMQGLSLRFSFAVALEAGKPWRVRFRLAPGGARQPA</sequence>
<evidence type="ECO:0000256" key="2">
    <source>
        <dbReference type="ARBA" id="ARBA00023277"/>
    </source>
</evidence>
<dbReference type="AlphaFoldDB" id="A0A832I7K8"/>